<protein>
    <recommendedName>
        <fullName evidence="4">Bacteriocin-type signal sequence-containing protein</fullName>
    </recommendedName>
</protein>
<proteinExistence type="predicted"/>
<organism evidence="2 3">
    <name type="scientific">Flavobacterium pectinovorum</name>
    <dbReference type="NCBI Taxonomy" id="29533"/>
    <lineage>
        <taxon>Bacteria</taxon>
        <taxon>Pseudomonadati</taxon>
        <taxon>Bacteroidota</taxon>
        <taxon>Flavobacteriia</taxon>
        <taxon>Flavobacteriales</taxon>
        <taxon>Flavobacteriaceae</taxon>
        <taxon>Flavobacterium</taxon>
    </lineage>
</organism>
<evidence type="ECO:0000313" key="2">
    <source>
        <dbReference type="EMBL" id="SHM06514.1"/>
    </source>
</evidence>
<dbReference type="EMBL" id="FRBX01000002">
    <property type="protein sequence ID" value="SHM06514.1"/>
    <property type="molecule type" value="Genomic_DNA"/>
</dbReference>
<feature type="region of interest" description="Disordered" evidence="1">
    <location>
        <begin position="18"/>
        <end position="44"/>
    </location>
</feature>
<dbReference type="Proteomes" id="UP000184216">
    <property type="component" value="Unassembled WGS sequence"/>
</dbReference>
<comment type="caution">
    <text evidence="2">The sequence shown here is derived from an EMBL/GenBank/DDBJ whole genome shotgun (WGS) entry which is preliminary data.</text>
</comment>
<evidence type="ECO:0000313" key="3">
    <source>
        <dbReference type="Proteomes" id="UP000184216"/>
    </source>
</evidence>
<keyword evidence="3" id="KW-1185">Reference proteome</keyword>
<gene>
    <name evidence="2" type="ORF">SAMN05444387_1830</name>
</gene>
<reference evidence="2 3" key="1">
    <citation type="submission" date="2016-11" db="EMBL/GenBank/DDBJ databases">
        <authorList>
            <person name="Varghese N."/>
            <person name="Submissions S."/>
        </authorList>
    </citation>
    <scope>NUCLEOTIDE SEQUENCE [LARGE SCALE GENOMIC DNA]</scope>
    <source>
        <strain evidence="2 3">DSM 6368</strain>
    </source>
</reference>
<sequence length="44" mass="5019">MKSKKQKIEIFLKEKLSKNEQKSILGGDQQEVDPTRMRGTDGTP</sequence>
<evidence type="ECO:0000256" key="1">
    <source>
        <dbReference type="SAM" id="MobiDB-lite"/>
    </source>
</evidence>
<name>A0ABY1J226_9FLAO</name>
<feature type="compositionally biased region" description="Basic and acidic residues" evidence="1">
    <location>
        <begin position="33"/>
        <end position="44"/>
    </location>
</feature>
<evidence type="ECO:0008006" key="4">
    <source>
        <dbReference type="Google" id="ProtNLM"/>
    </source>
</evidence>
<accession>A0ABY1J226</accession>
<dbReference type="RefSeq" id="WP_262489547.1">
    <property type="nucleotide sequence ID" value="NZ_FRBX01000002.1"/>
</dbReference>